<dbReference type="STRING" id="317018.AVL63_05760"/>
<reference evidence="8" key="1">
    <citation type="submission" date="2015-12" db="EMBL/GenBank/DDBJ databases">
        <authorList>
            <person name="Nair G.R."/>
            <person name="Kaur G."/>
            <person name="Mayilraj S."/>
        </authorList>
    </citation>
    <scope>NUCLEOTIDE SEQUENCE [LARGE SCALE GENOMIC DNA]</scope>
    <source>
        <strain evidence="8">CD08_7</strain>
    </source>
</reference>
<dbReference type="Pfam" id="PF07730">
    <property type="entry name" value="HisKA_3"/>
    <property type="match status" value="1"/>
</dbReference>
<dbReference type="InterPro" id="IPR050482">
    <property type="entry name" value="Sensor_HK_TwoCompSys"/>
</dbReference>
<dbReference type="Gene3D" id="1.20.5.1930">
    <property type="match status" value="1"/>
</dbReference>
<name>A0A0W8IDI6_9MICC</name>
<evidence type="ECO:0000256" key="1">
    <source>
        <dbReference type="ARBA" id="ARBA00022679"/>
    </source>
</evidence>
<dbReference type="GO" id="GO:0016020">
    <property type="term" value="C:membrane"/>
    <property type="evidence" value="ECO:0007669"/>
    <property type="project" value="InterPro"/>
</dbReference>
<dbReference type="InterPro" id="IPR036890">
    <property type="entry name" value="HATPase_C_sf"/>
</dbReference>
<dbReference type="AlphaFoldDB" id="A0A0W8IDI6"/>
<evidence type="ECO:0000313" key="8">
    <source>
        <dbReference type="Proteomes" id="UP000054023"/>
    </source>
</evidence>
<feature type="domain" description="Signal transduction histidine kinase subgroup 3 dimerisation and phosphoacceptor" evidence="6">
    <location>
        <begin position="185"/>
        <end position="247"/>
    </location>
</feature>
<keyword evidence="5" id="KW-0812">Transmembrane</keyword>
<feature type="transmembrane region" description="Helical" evidence="5">
    <location>
        <begin position="42"/>
        <end position="59"/>
    </location>
</feature>
<keyword evidence="3" id="KW-0902">Two-component regulatory system</keyword>
<dbReference type="Proteomes" id="UP000054023">
    <property type="component" value="Unassembled WGS sequence"/>
</dbReference>
<evidence type="ECO:0000256" key="2">
    <source>
        <dbReference type="ARBA" id="ARBA00022777"/>
    </source>
</evidence>
<evidence type="ECO:0000256" key="3">
    <source>
        <dbReference type="ARBA" id="ARBA00023012"/>
    </source>
</evidence>
<keyword evidence="2" id="KW-0418">Kinase</keyword>
<evidence type="ECO:0000256" key="4">
    <source>
        <dbReference type="SAM" id="MobiDB-lite"/>
    </source>
</evidence>
<accession>A0A0W8IDI6</accession>
<keyword evidence="5" id="KW-1133">Transmembrane helix</keyword>
<evidence type="ECO:0000313" key="7">
    <source>
        <dbReference type="EMBL" id="KUG58005.1"/>
    </source>
</evidence>
<feature type="region of interest" description="Disordered" evidence="4">
    <location>
        <begin position="351"/>
        <end position="381"/>
    </location>
</feature>
<protein>
    <recommendedName>
        <fullName evidence="6">Signal transduction histidine kinase subgroup 3 dimerisation and phosphoacceptor domain-containing protein</fullName>
    </recommendedName>
</protein>
<dbReference type="RefSeq" id="WP_058889235.1">
    <property type="nucleotide sequence ID" value="NZ_LQBM01000004.1"/>
</dbReference>
<feature type="transmembrane region" description="Helical" evidence="5">
    <location>
        <begin position="15"/>
        <end position="35"/>
    </location>
</feature>
<sequence length="381" mass="41977">MSSTSVEAQRRMHRATVLTTVVAIAPVALAIVAMTSDSWREGIGFSLGILLTFLVLMEWNPRDHPVSTSLALAFSFLVWIVCAVLALNPVAFFGAAMLSGVLIPQLRQRQLVWIVGLGVLIAGIGCLYFLSEPVTWIDVTRYVLVPGGLSVFVAAVLLMMRGYWRILEDLEIAQEAEAELGIMRERMRFASDLHDIQGHTLHMVNLKVALAEELLARDPERARVELREVYDQVDETIRETKNLAYAQRKLNFSAELENAKNLLEAVGVRVRISRHGQIREGLDELLGQVLRETTTNILRHADPSEVQIRISESEMVVDNDGAAEGPLPPLSGLSVLRQRVADAGGRLRVEQDSGTFSTSASFLDAGSLTPEAESEPQRSAT</sequence>
<organism evidence="7 8">
    <name type="scientific">Nesterenkonia jeotgali</name>
    <dbReference type="NCBI Taxonomy" id="317018"/>
    <lineage>
        <taxon>Bacteria</taxon>
        <taxon>Bacillati</taxon>
        <taxon>Actinomycetota</taxon>
        <taxon>Actinomycetes</taxon>
        <taxon>Micrococcales</taxon>
        <taxon>Micrococcaceae</taxon>
        <taxon>Nesterenkonia</taxon>
    </lineage>
</organism>
<feature type="transmembrane region" description="Helical" evidence="5">
    <location>
        <begin position="142"/>
        <end position="160"/>
    </location>
</feature>
<dbReference type="OrthoDB" id="5241784at2"/>
<dbReference type="EMBL" id="LQBM01000004">
    <property type="protein sequence ID" value="KUG58005.1"/>
    <property type="molecule type" value="Genomic_DNA"/>
</dbReference>
<keyword evidence="1" id="KW-0808">Transferase</keyword>
<dbReference type="PANTHER" id="PTHR24421:SF63">
    <property type="entry name" value="SENSOR HISTIDINE KINASE DESK"/>
    <property type="match status" value="1"/>
</dbReference>
<dbReference type="PANTHER" id="PTHR24421">
    <property type="entry name" value="NITRATE/NITRITE SENSOR PROTEIN NARX-RELATED"/>
    <property type="match status" value="1"/>
</dbReference>
<feature type="compositionally biased region" description="Polar residues" evidence="4">
    <location>
        <begin position="352"/>
        <end position="361"/>
    </location>
</feature>
<evidence type="ECO:0000256" key="5">
    <source>
        <dbReference type="SAM" id="Phobius"/>
    </source>
</evidence>
<dbReference type="InterPro" id="IPR011712">
    <property type="entry name" value="Sig_transdc_His_kin_sub3_dim/P"/>
</dbReference>
<gene>
    <name evidence="7" type="ORF">AVL63_05760</name>
</gene>
<dbReference type="Gene3D" id="3.30.565.10">
    <property type="entry name" value="Histidine kinase-like ATPase, C-terminal domain"/>
    <property type="match status" value="1"/>
</dbReference>
<proteinExistence type="predicted"/>
<feature type="transmembrane region" description="Helical" evidence="5">
    <location>
        <begin position="71"/>
        <end position="99"/>
    </location>
</feature>
<comment type="caution">
    <text evidence="7">The sequence shown here is derived from an EMBL/GenBank/DDBJ whole genome shotgun (WGS) entry which is preliminary data.</text>
</comment>
<evidence type="ECO:0000259" key="6">
    <source>
        <dbReference type="Pfam" id="PF07730"/>
    </source>
</evidence>
<dbReference type="GO" id="GO:0046983">
    <property type="term" value="F:protein dimerization activity"/>
    <property type="evidence" value="ECO:0007669"/>
    <property type="project" value="InterPro"/>
</dbReference>
<keyword evidence="8" id="KW-1185">Reference proteome</keyword>
<dbReference type="GO" id="GO:0000155">
    <property type="term" value="F:phosphorelay sensor kinase activity"/>
    <property type="evidence" value="ECO:0007669"/>
    <property type="project" value="InterPro"/>
</dbReference>
<feature type="transmembrane region" description="Helical" evidence="5">
    <location>
        <begin position="111"/>
        <end position="130"/>
    </location>
</feature>
<keyword evidence="5" id="KW-0472">Membrane</keyword>